<feature type="region of interest" description="Disordered" evidence="1">
    <location>
        <begin position="1"/>
        <end position="60"/>
    </location>
</feature>
<proteinExistence type="predicted"/>
<sequence>MVPDDQSAHSRGRKKNRALNASRTKSSGTSPNSRWNFNKSTTPVNEIEVKVDSPMEPVPPLPTIERRQSKLSLFSIFSPPKAEKSRGYTETGLDIIHERAVSPQRSIKSSISRPPSRATSSLGFMRGSEETEMRHTLASRGSASIRTTTTSTDGWHPPPLFQAYPQAIKYATLHASTVSAENLQRAQGHTRKLSQLQEQFESSLDLTLDSESIANGTSRKPEKTYLTKKRYSAAAFGGAQLASKVYVLVTSGYLLQYSGEGSSDRMPEQVLELGPDSAAFASDLIPGKHFVLEVRQAIKEEGNEPPVPKPSRSILGRLRSQTVLPRRQANTMLLVLDSADEMVAWMKAVRRVIDDLNGRVHRPTMSSDSKRDSGHTADDDAQSIISHRYRVRRPSTQHENSISPADSRAPSRRGRADSDAGREAEPRLSRASSRGRLGPSDTASVRSAKFGGRASVRESADAPSFATTATMLSQDQLRLDQLRESFISNRTSGTGTVTLNTSHASSSGPPSPNEDTFEETFRSPATLKSSYMSPNALNGPRRRSMQTLPATTELPNAVLTDQLKLNVQPVSNVDGCDDSSPVEPKPESQYPLQPRVATYTPAMPTRLNSERSTFRSQSAMDHRRISNNRVSTVSHVSNLSNTSNDGDHNATQRRSSNPRPLSGLGALPNLSNPSLVSLHKYQMAQDAARIPASTRKRYSRPIPIRVSGPAPGRAASPASPGAEQPIIPKRLSSLPSPPPNKLTHSPSASPTTRYFPNSPTISNFPPPPTAKPNAPTPLSFTPSPESASSTRPSSSAAPAPLIGSNNNSPTLPHSINSITVAKGPPHRGLRRPASMQIRGDSPSWSSSRPQANSSARISRSMNPINPASIIRPASAAAGRIRSGSLTPGPNSMPLEPVGETHVMRAMGPSDPWEPTEQDRERLAVYSNVNIKNIMPQRGPSPTMGVKMRVSMPHMGVDGPTFIEGVNGIKIPIRGSTTNPVPIIDGLPPPPPGAPPNCPLPAVPGADVQVQVMPLPLPSAPPNRPLPAVPGESR</sequence>
<feature type="region of interest" description="Disordered" evidence="1">
    <location>
        <begin position="359"/>
        <end position="463"/>
    </location>
</feature>
<feature type="region of interest" description="Disordered" evidence="1">
    <location>
        <begin position="491"/>
        <end position="518"/>
    </location>
</feature>
<dbReference type="AlphaFoldDB" id="A0A9P4IMH2"/>
<feature type="compositionally biased region" description="Low complexity" evidence="1">
    <location>
        <begin position="707"/>
        <end position="734"/>
    </location>
</feature>
<evidence type="ECO:0000256" key="1">
    <source>
        <dbReference type="SAM" id="MobiDB-lite"/>
    </source>
</evidence>
<feature type="compositionally biased region" description="Basic and acidic residues" evidence="1">
    <location>
        <begin position="368"/>
        <end position="378"/>
    </location>
</feature>
<feature type="compositionally biased region" description="Polar residues" evidence="1">
    <location>
        <begin position="19"/>
        <end position="44"/>
    </location>
</feature>
<organism evidence="2 3">
    <name type="scientific">Rhizodiscina lignyota</name>
    <dbReference type="NCBI Taxonomy" id="1504668"/>
    <lineage>
        <taxon>Eukaryota</taxon>
        <taxon>Fungi</taxon>
        <taxon>Dikarya</taxon>
        <taxon>Ascomycota</taxon>
        <taxon>Pezizomycotina</taxon>
        <taxon>Dothideomycetes</taxon>
        <taxon>Pleosporomycetidae</taxon>
        <taxon>Aulographales</taxon>
        <taxon>Rhizodiscinaceae</taxon>
        <taxon>Rhizodiscina</taxon>
    </lineage>
</organism>
<gene>
    <name evidence="2" type="ORF">NA57DRAFT_53141</name>
</gene>
<feature type="compositionally biased region" description="Low complexity" evidence="1">
    <location>
        <begin position="429"/>
        <end position="440"/>
    </location>
</feature>
<feature type="compositionally biased region" description="Polar residues" evidence="1">
    <location>
        <begin position="491"/>
        <end position="508"/>
    </location>
</feature>
<protein>
    <recommendedName>
        <fullName evidence="4">PH domain-containing protein</fullName>
    </recommendedName>
</protein>
<feature type="compositionally biased region" description="Low complexity" evidence="1">
    <location>
        <begin position="771"/>
        <end position="800"/>
    </location>
</feature>
<feature type="compositionally biased region" description="Pro residues" evidence="1">
    <location>
        <begin position="1014"/>
        <end position="1027"/>
    </location>
</feature>
<evidence type="ECO:0008006" key="4">
    <source>
        <dbReference type="Google" id="ProtNLM"/>
    </source>
</evidence>
<evidence type="ECO:0000313" key="3">
    <source>
        <dbReference type="Proteomes" id="UP000799772"/>
    </source>
</evidence>
<feature type="compositionally biased region" description="Polar residues" evidence="1">
    <location>
        <begin position="743"/>
        <end position="763"/>
    </location>
</feature>
<feature type="compositionally biased region" description="Polar residues" evidence="1">
    <location>
        <begin position="842"/>
        <end position="861"/>
    </location>
</feature>
<dbReference type="EMBL" id="ML978123">
    <property type="protein sequence ID" value="KAF2101162.1"/>
    <property type="molecule type" value="Genomic_DNA"/>
</dbReference>
<feature type="compositionally biased region" description="Polar residues" evidence="1">
    <location>
        <begin position="627"/>
        <end position="644"/>
    </location>
</feature>
<feature type="region of interest" description="Disordered" evidence="1">
    <location>
        <begin position="687"/>
        <end position="866"/>
    </location>
</feature>
<dbReference type="Proteomes" id="UP000799772">
    <property type="component" value="Unassembled WGS sequence"/>
</dbReference>
<feature type="region of interest" description="Disordered" evidence="1">
    <location>
        <begin position="1014"/>
        <end position="1033"/>
    </location>
</feature>
<evidence type="ECO:0000313" key="2">
    <source>
        <dbReference type="EMBL" id="KAF2101162.1"/>
    </source>
</evidence>
<feature type="region of interest" description="Disordered" evidence="1">
    <location>
        <begin position="570"/>
        <end position="668"/>
    </location>
</feature>
<feature type="compositionally biased region" description="Basic and acidic residues" evidence="1">
    <location>
        <begin position="414"/>
        <end position="428"/>
    </location>
</feature>
<dbReference type="OrthoDB" id="1749473at2759"/>
<feature type="region of interest" description="Disordered" evidence="1">
    <location>
        <begin position="135"/>
        <end position="158"/>
    </location>
</feature>
<accession>A0A9P4IMH2</accession>
<feature type="compositionally biased region" description="Polar residues" evidence="1">
    <location>
        <begin position="803"/>
        <end position="819"/>
    </location>
</feature>
<comment type="caution">
    <text evidence="2">The sequence shown here is derived from an EMBL/GenBank/DDBJ whole genome shotgun (WGS) entry which is preliminary data.</text>
</comment>
<reference evidence="2" key="1">
    <citation type="journal article" date="2020" name="Stud. Mycol.">
        <title>101 Dothideomycetes genomes: a test case for predicting lifestyles and emergence of pathogens.</title>
        <authorList>
            <person name="Haridas S."/>
            <person name="Albert R."/>
            <person name="Binder M."/>
            <person name="Bloem J."/>
            <person name="Labutti K."/>
            <person name="Salamov A."/>
            <person name="Andreopoulos B."/>
            <person name="Baker S."/>
            <person name="Barry K."/>
            <person name="Bills G."/>
            <person name="Bluhm B."/>
            <person name="Cannon C."/>
            <person name="Castanera R."/>
            <person name="Culley D."/>
            <person name="Daum C."/>
            <person name="Ezra D."/>
            <person name="Gonzalez J."/>
            <person name="Henrissat B."/>
            <person name="Kuo A."/>
            <person name="Liang C."/>
            <person name="Lipzen A."/>
            <person name="Lutzoni F."/>
            <person name="Magnuson J."/>
            <person name="Mondo S."/>
            <person name="Nolan M."/>
            <person name="Ohm R."/>
            <person name="Pangilinan J."/>
            <person name="Park H.-J."/>
            <person name="Ramirez L."/>
            <person name="Alfaro M."/>
            <person name="Sun H."/>
            <person name="Tritt A."/>
            <person name="Yoshinaga Y."/>
            <person name="Zwiers L.-H."/>
            <person name="Turgeon B."/>
            <person name="Goodwin S."/>
            <person name="Spatafora J."/>
            <person name="Crous P."/>
            <person name="Grigoriev I."/>
        </authorList>
    </citation>
    <scope>NUCLEOTIDE SEQUENCE</scope>
    <source>
        <strain evidence="2">CBS 133067</strain>
    </source>
</reference>
<keyword evidence="3" id="KW-1185">Reference proteome</keyword>
<feature type="compositionally biased region" description="Polar residues" evidence="1">
    <location>
        <begin position="139"/>
        <end position="153"/>
    </location>
</feature>
<name>A0A9P4IMH2_9PEZI</name>